<evidence type="ECO:0000256" key="1">
    <source>
        <dbReference type="SAM" id="MobiDB-lite"/>
    </source>
</evidence>
<dbReference type="Gene3D" id="1.10.472.10">
    <property type="entry name" value="Cyclin-like"/>
    <property type="match status" value="1"/>
</dbReference>
<dbReference type="InterPro" id="IPR036915">
    <property type="entry name" value="Cyclin-like_sf"/>
</dbReference>
<dbReference type="GO" id="GO:0019901">
    <property type="term" value="F:protein kinase binding"/>
    <property type="evidence" value="ECO:0007669"/>
    <property type="project" value="InterPro"/>
</dbReference>
<feature type="region of interest" description="Disordered" evidence="1">
    <location>
        <begin position="1"/>
        <end position="35"/>
    </location>
</feature>
<feature type="compositionally biased region" description="Polar residues" evidence="1">
    <location>
        <begin position="20"/>
        <end position="35"/>
    </location>
</feature>
<evidence type="ECO:0000313" key="2">
    <source>
        <dbReference type="EMBL" id="KXS20523.1"/>
    </source>
</evidence>
<gene>
    <name evidence="2" type="ORF">M427DRAFT_94480</name>
</gene>
<dbReference type="PANTHER" id="PTHR15615:SF117">
    <property type="entry name" value="PHO85 CYCLIN PHO80"/>
    <property type="match status" value="1"/>
</dbReference>
<dbReference type="SUPFAM" id="SSF47954">
    <property type="entry name" value="Cyclin-like"/>
    <property type="match status" value="1"/>
</dbReference>
<dbReference type="OrthoDB" id="337735at2759"/>
<sequence length="212" mass="24004">MEVDQISQPPPASQPISNSDSSNQSPRPSPVRSPNQNVALIEVPATFSDCEEEQLVNVISDMLTKLTVFNDKIKVTSSNLTRFHSRQAPPITIGEYLKRCVKYASLERPVLLMLLVYIDRVCERHRGFVVSSLTVHRFIITALTVGSKTLCDSFCTNSLYARVGGISTKELNTLELEFLFLIDWQLSIESELLQQYYVNLMRQSGVYRVKRS</sequence>
<dbReference type="AlphaFoldDB" id="A0A139AVB8"/>
<name>A0A139AVB8_GONPJ</name>
<dbReference type="GO" id="GO:0000307">
    <property type="term" value="C:cyclin-dependent protein kinase holoenzyme complex"/>
    <property type="evidence" value="ECO:0007669"/>
    <property type="project" value="TreeGrafter"/>
</dbReference>
<dbReference type="Pfam" id="PF08613">
    <property type="entry name" value="Cyclin"/>
    <property type="match status" value="1"/>
</dbReference>
<proteinExistence type="predicted"/>
<dbReference type="OMA" id="FQTYCAY"/>
<dbReference type="EMBL" id="KQ965735">
    <property type="protein sequence ID" value="KXS20523.1"/>
    <property type="molecule type" value="Genomic_DNA"/>
</dbReference>
<protein>
    <submittedName>
        <fullName evidence="2">Cyclin-domain-containing protein</fullName>
    </submittedName>
</protein>
<dbReference type="Proteomes" id="UP000070544">
    <property type="component" value="Unassembled WGS sequence"/>
</dbReference>
<keyword evidence="3" id="KW-1185">Reference proteome</keyword>
<accession>A0A139AVB8</accession>
<organism evidence="2 3">
    <name type="scientific">Gonapodya prolifera (strain JEL478)</name>
    <name type="common">Monoblepharis prolifera</name>
    <dbReference type="NCBI Taxonomy" id="1344416"/>
    <lineage>
        <taxon>Eukaryota</taxon>
        <taxon>Fungi</taxon>
        <taxon>Fungi incertae sedis</taxon>
        <taxon>Chytridiomycota</taxon>
        <taxon>Chytridiomycota incertae sedis</taxon>
        <taxon>Monoblepharidomycetes</taxon>
        <taxon>Monoblepharidales</taxon>
        <taxon>Gonapodyaceae</taxon>
        <taxon>Gonapodya</taxon>
    </lineage>
</organism>
<dbReference type="PANTHER" id="PTHR15615">
    <property type="match status" value="1"/>
</dbReference>
<evidence type="ECO:0000313" key="3">
    <source>
        <dbReference type="Proteomes" id="UP000070544"/>
    </source>
</evidence>
<dbReference type="STRING" id="1344416.A0A139AVB8"/>
<dbReference type="GO" id="GO:0016538">
    <property type="term" value="F:cyclin-dependent protein serine/threonine kinase regulator activity"/>
    <property type="evidence" value="ECO:0007669"/>
    <property type="project" value="TreeGrafter"/>
</dbReference>
<dbReference type="GO" id="GO:0005634">
    <property type="term" value="C:nucleus"/>
    <property type="evidence" value="ECO:0007669"/>
    <property type="project" value="TreeGrafter"/>
</dbReference>
<reference evidence="2 3" key="1">
    <citation type="journal article" date="2015" name="Genome Biol. Evol.">
        <title>Phylogenomic analyses indicate that early fungi evolved digesting cell walls of algal ancestors of land plants.</title>
        <authorList>
            <person name="Chang Y."/>
            <person name="Wang S."/>
            <person name="Sekimoto S."/>
            <person name="Aerts A.L."/>
            <person name="Choi C."/>
            <person name="Clum A."/>
            <person name="LaButti K.M."/>
            <person name="Lindquist E.A."/>
            <person name="Yee Ngan C."/>
            <person name="Ohm R.A."/>
            <person name="Salamov A.A."/>
            <person name="Grigoriev I.V."/>
            <person name="Spatafora J.W."/>
            <person name="Berbee M.L."/>
        </authorList>
    </citation>
    <scope>NUCLEOTIDE SEQUENCE [LARGE SCALE GENOMIC DNA]</scope>
    <source>
        <strain evidence="2 3">JEL478</strain>
    </source>
</reference>
<dbReference type="InterPro" id="IPR013922">
    <property type="entry name" value="Cyclin_PHO80-like"/>
</dbReference>
<dbReference type="CDD" id="cd20558">
    <property type="entry name" value="CYCLIN_ScPCL7-like"/>
    <property type="match status" value="1"/>
</dbReference>